<evidence type="ECO:0000256" key="3">
    <source>
        <dbReference type="ARBA" id="ARBA00022598"/>
    </source>
</evidence>
<reference evidence="13 14" key="1">
    <citation type="journal article" date="2020" name="ISME J.">
        <title>Comparative genomics reveals insights into cyanobacterial evolution and habitat adaptation.</title>
        <authorList>
            <person name="Chen M.Y."/>
            <person name="Teng W.K."/>
            <person name="Zhao L."/>
            <person name="Hu C.X."/>
            <person name="Zhou Y.K."/>
            <person name="Han B.P."/>
            <person name="Song L.R."/>
            <person name="Shu W.S."/>
        </authorList>
    </citation>
    <scope>NUCLEOTIDE SEQUENCE [LARGE SCALE GENOMIC DNA]</scope>
    <source>
        <strain evidence="13 14">FACHB-248</strain>
    </source>
</reference>
<keyword evidence="7 9" id="KW-0030">Aminoacyl-tRNA synthetase</keyword>
<feature type="domain" description="Arginyl tRNA synthetase N-terminal" evidence="12">
    <location>
        <begin position="6"/>
        <end position="90"/>
    </location>
</feature>
<dbReference type="SUPFAM" id="SSF52374">
    <property type="entry name" value="Nucleotidylyl transferase"/>
    <property type="match status" value="1"/>
</dbReference>
<dbReference type="InterPro" id="IPR035684">
    <property type="entry name" value="ArgRS_core"/>
</dbReference>
<dbReference type="InterPro" id="IPR036695">
    <property type="entry name" value="Arg-tRNA-synth_N_sf"/>
</dbReference>
<keyword evidence="3 9" id="KW-0436">Ligase</keyword>
<evidence type="ECO:0000313" key="13">
    <source>
        <dbReference type="EMBL" id="MBD2606182.1"/>
    </source>
</evidence>
<evidence type="ECO:0000256" key="8">
    <source>
        <dbReference type="ARBA" id="ARBA00049339"/>
    </source>
</evidence>
<comment type="subcellular location">
    <subcellularLocation>
        <location evidence="9">Cytoplasm</location>
    </subcellularLocation>
</comment>
<accession>A0ABR8GRU3</accession>
<evidence type="ECO:0000313" key="14">
    <source>
        <dbReference type="Proteomes" id="UP000660380"/>
    </source>
</evidence>
<dbReference type="InterPro" id="IPR014729">
    <property type="entry name" value="Rossmann-like_a/b/a_fold"/>
</dbReference>
<organism evidence="13 14">
    <name type="scientific">Scytonema hofmannii FACHB-248</name>
    <dbReference type="NCBI Taxonomy" id="1842502"/>
    <lineage>
        <taxon>Bacteria</taxon>
        <taxon>Bacillati</taxon>
        <taxon>Cyanobacteriota</taxon>
        <taxon>Cyanophyceae</taxon>
        <taxon>Nostocales</taxon>
        <taxon>Scytonemataceae</taxon>
        <taxon>Scytonema</taxon>
    </lineage>
</organism>
<keyword evidence="14" id="KW-1185">Reference proteome</keyword>
<dbReference type="PANTHER" id="PTHR11956">
    <property type="entry name" value="ARGINYL-TRNA SYNTHETASE"/>
    <property type="match status" value="1"/>
</dbReference>
<dbReference type="InterPro" id="IPR001278">
    <property type="entry name" value="Arg-tRNA-ligase"/>
</dbReference>
<evidence type="ECO:0000259" key="11">
    <source>
        <dbReference type="SMART" id="SM00836"/>
    </source>
</evidence>
<dbReference type="SUPFAM" id="SSF55190">
    <property type="entry name" value="Arginyl-tRNA synthetase (ArgRS), N-terminal 'additional' domain"/>
    <property type="match status" value="1"/>
</dbReference>
<evidence type="ECO:0000256" key="6">
    <source>
        <dbReference type="ARBA" id="ARBA00022917"/>
    </source>
</evidence>
<gene>
    <name evidence="9 13" type="primary">argS</name>
    <name evidence="13" type="ORF">H6G81_17020</name>
</gene>
<dbReference type="CDD" id="cd07956">
    <property type="entry name" value="Anticodon_Ia_Arg"/>
    <property type="match status" value="1"/>
</dbReference>
<dbReference type="GO" id="GO:0004814">
    <property type="term" value="F:arginine-tRNA ligase activity"/>
    <property type="evidence" value="ECO:0007669"/>
    <property type="project" value="UniProtKB-EC"/>
</dbReference>
<dbReference type="Pfam" id="PF00750">
    <property type="entry name" value="tRNA-synt_1d"/>
    <property type="match status" value="1"/>
</dbReference>
<evidence type="ECO:0000256" key="9">
    <source>
        <dbReference type="HAMAP-Rule" id="MF_00123"/>
    </source>
</evidence>
<sequence>MNATQEQLKVKLQQAMGAAFGEEYAEIDPILVSTSNPKFGDYQANVSLSLAKKLGQQPRAIASGILDKLDVSDICEPPEIAGPGFINLKLKIAYLEVLLNGIQTDPRLGIALTKNPKRVIVDYPSPNIAKEMHVGHLRAAVIGDCISRILEFVGDDVLRVSHVGDWGTPFGMLIAYLQTEYPEALTTDETLDLGDLSSFYRQAKKRFDTDDKFKELARQAVVQLQAGDEETLLSWKIVCQLSSKSYQVIYNLMGIARFIERGESFYNALLPEVVEELEKLGLLVENQGAKCVFLEGFTNRDGEPLPLIVQKSDGGYNYAATDLAAIRYRVNVDKAQRVIYPVGAEQANHFAQIFQVGRRSGWITDNMEFVHVPFGLVLGEDGQKLKTRSGDAVRLQDLLDGAIAHARADLEKRLQEDKREETEEFINKVAEVVGISAVKYADLSQNRTSNYIFSYEKMLALQGNTAPYMLYAYARIQGISRKGGINFEQLGDNAKVLLQHETEITLAKHILQLDEVISPIEQDLLPNRLCEYLFQLSQKFNLFYDRDRGVRVLQAEEPLRTSRLVLCDLTAKTLKLGLSLLGIEVLERM</sequence>
<dbReference type="Gene3D" id="3.40.50.620">
    <property type="entry name" value="HUPs"/>
    <property type="match status" value="1"/>
</dbReference>
<dbReference type="EMBL" id="JACJTA010000035">
    <property type="protein sequence ID" value="MBD2606182.1"/>
    <property type="molecule type" value="Genomic_DNA"/>
</dbReference>
<dbReference type="PROSITE" id="PS00178">
    <property type="entry name" value="AA_TRNA_LIGASE_I"/>
    <property type="match status" value="1"/>
</dbReference>
<dbReference type="SUPFAM" id="SSF47323">
    <property type="entry name" value="Anticodon-binding domain of a subclass of class I aminoacyl-tRNA synthetases"/>
    <property type="match status" value="1"/>
</dbReference>
<evidence type="ECO:0000259" key="12">
    <source>
        <dbReference type="SMART" id="SM01016"/>
    </source>
</evidence>
<dbReference type="EC" id="6.1.1.19" evidence="9"/>
<dbReference type="RefSeq" id="WP_029633480.1">
    <property type="nucleotide sequence ID" value="NZ_JACJTA010000035.1"/>
</dbReference>
<dbReference type="HAMAP" id="MF_00123">
    <property type="entry name" value="Arg_tRNA_synth"/>
    <property type="match status" value="1"/>
</dbReference>
<dbReference type="PRINTS" id="PR01038">
    <property type="entry name" value="TRNASYNTHARG"/>
</dbReference>
<protein>
    <recommendedName>
        <fullName evidence="9">Arginine--tRNA ligase</fullName>
        <ecNumber evidence="9">6.1.1.19</ecNumber>
    </recommendedName>
    <alternativeName>
        <fullName evidence="9">Arginyl-tRNA synthetase</fullName>
        <shortName evidence="9">ArgRS</shortName>
    </alternativeName>
</protein>
<comment type="catalytic activity">
    <reaction evidence="8 9">
        <text>tRNA(Arg) + L-arginine + ATP = L-arginyl-tRNA(Arg) + AMP + diphosphate</text>
        <dbReference type="Rhea" id="RHEA:20301"/>
        <dbReference type="Rhea" id="RHEA-COMP:9658"/>
        <dbReference type="Rhea" id="RHEA-COMP:9673"/>
        <dbReference type="ChEBI" id="CHEBI:30616"/>
        <dbReference type="ChEBI" id="CHEBI:32682"/>
        <dbReference type="ChEBI" id="CHEBI:33019"/>
        <dbReference type="ChEBI" id="CHEBI:78442"/>
        <dbReference type="ChEBI" id="CHEBI:78513"/>
        <dbReference type="ChEBI" id="CHEBI:456215"/>
        <dbReference type="EC" id="6.1.1.19"/>
    </reaction>
</comment>
<dbReference type="Proteomes" id="UP000660380">
    <property type="component" value="Unassembled WGS sequence"/>
</dbReference>
<evidence type="ECO:0000256" key="10">
    <source>
        <dbReference type="RuleBase" id="RU363038"/>
    </source>
</evidence>
<keyword evidence="2 9" id="KW-0963">Cytoplasm</keyword>
<comment type="caution">
    <text evidence="13">The sequence shown here is derived from an EMBL/GenBank/DDBJ whole genome shotgun (WGS) entry which is preliminary data.</text>
</comment>
<evidence type="ECO:0000256" key="1">
    <source>
        <dbReference type="ARBA" id="ARBA00005594"/>
    </source>
</evidence>
<dbReference type="SMART" id="SM00836">
    <property type="entry name" value="DALR_1"/>
    <property type="match status" value="1"/>
</dbReference>
<dbReference type="Gene3D" id="1.10.730.10">
    <property type="entry name" value="Isoleucyl-tRNA Synthetase, Domain 1"/>
    <property type="match status" value="1"/>
</dbReference>
<dbReference type="Pfam" id="PF03485">
    <property type="entry name" value="Arg_tRNA_synt_N"/>
    <property type="match status" value="1"/>
</dbReference>
<evidence type="ECO:0000256" key="7">
    <source>
        <dbReference type="ARBA" id="ARBA00023146"/>
    </source>
</evidence>
<dbReference type="PANTHER" id="PTHR11956:SF5">
    <property type="entry name" value="ARGININE--TRNA LIGASE, CYTOPLASMIC"/>
    <property type="match status" value="1"/>
</dbReference>
<dbReference type="NCBIfam" id="TIGR00456">
    <property type="entry name" value="argS"/>
    <property type="match status" value="1"/>
</dbReference>
<keyword evidence="4 9" id="KW-0547">Nucleotide-binding</keyword>
<dbReference type="CDD" id="cd00671">
    <property type="entry name" value="ArgRS_core"/>
    <property type="match status" value="1"/>
</dbReference>
<evidence type="ECO:0000256" key="5">
    <source>
        <dbReference type="ARBA" id="ARBA00022840"/>
    </source>
</evidence>
<dbReference type="InterPro" id="IPR001412">
    <property type="entry name" value="aa-tRNA-synth_I_CS"/>
</dbReference>
<dbReference type="Gene3D" id="3.30.1360.70">
    <property type="entry name" value="Arginyl tRNA synthetase N-terminal domain"/>
    <property type="match status" value="1"/>
</dbReference>
<proteinExistence type="inferred from homology"/>
<comment type="similarity">
    <text evidence="1 9 10">Belongs to the class-I aminoacyl-tRNA synthetase family.</text>
</comment>
<evidence type="ECO:0000256" key="4">
    <source>
        <dbReference type="ARBA" id="ARBA00022741"/>
    </source>
</evidence>
<dbReference type="SMART" id="SM01016">
    <property type="entry name" value="Arg_tRNA_synt_N"/>
    <property type="match status" value="1"/>
</dbReference>
<name>A0ABR8GRU3_9CYAN</name>
<evidence type="ECO:0000256" key="2">
    <source>
        <dbReference type="ARBA" id="ARBA00022490"/>
    </source>
</evidence>
<feature type="short sequence motif" description="'HIGH' region" evidence="9">
    <location>
        <begin position="126"/>
        <end position="136"/>
    </location>
</feature>
<dbReference type="InterPro" id="IPR005148">
    <property type="entry name" value="Arg-tRNA-synth_N"/>
</dbReference>
<feature type="domain" description="DALR anticodon binding" evidence="11">
    <location>
        <begin position="469"/>
        <end position="589"/>
    </location>
</feature>
<keyword evidence="5 9" id="KW-0067">ATP-binding</keyword>
<dbReference type="Pfam" id="PF05746">
    <property type="entry name" value="DALR_1"/>
    <property type="match status" value="1"/>
</dbReference>
<dbReference type="InterPro" id="IPR008909">
    <property type="entry name" value="DALR_anticod-bd"/>
</dbReference>
<keyword evidence="6 9" id="KW-0648">Protein biosynthesis</keyword>
<comment type="subunit">
    <text evidence="9">Monomer.</text>
</comment>
<dbReference type="InterPro" id="IPR009080">
    <property type="entry name" value="tRNAsynth_Ia_anticodon-bd"/>
</dbReference>